<feature type="transmembrane region" description="Helical" evidence="8">
    <location>
        <begin position="254"/>
        <end position="274"/>
    </location>
</feature>
<evidence type="ECO:0000256" key="3">
    <source>
        <dbReference type="ARBA" id="ARBA00022448"/>
    </source>
</evidence>
<evidence type="ECO:0000256" key="2">
    <source>
        <dbReference type="ARBA" id="ARBA00007783"/>
    </source>
</evidence>
<proteinExistence type="inferred from homology"/>
<keyword evidence="3" id="KW-0813">Transport</keyword>
<dbReference type="InterPro" id="IPR013525">
    <property type="entry name" value="ABC2_TM"/>
</dbReference>
<feature type="transmembrane region" description="Helical" evidence="8">
    <location>
        <begin position="226"/>
        <end position="247"/>
    </location>
</feature>
<feature type="transmembrane region" description="Helical" evidence="8">
    <location>
        <begin position="172"/>
        <end position="191"/>
    </location>
</feature>
<feature type="transmembrane region" description="Helical" evidence="8">
    <location>
        <begin position="21"/>
        <end position="41"/>
    </location>
</feature>
<evidence type="ECO:0000256" key="8">
    <source>
        <dbReference type="SAM" id="Phobius"/>
    </source>
</evidence>
<keyword evidence="11" id="KW-1185">Reference proteome</keyword>
<dbReference type="AlphaFoldDB" id="A0A2T0MAQ3"/>
<feature type="domain" description="ABC transmembrane type-2" evidence="9">
    <location>
        <begin position="133"/>
        <end position="367"/>
    </location>
</feature>
<evidence type="ECO:0000256" key="1">
    <source>
        <dbReference type="ARBA" id="ARBA00004651"/>
    </source>
</evidence>
<organism evidence="10 11">
    <name type="scientific">Flagellimonas meridianipacifica</name>
    <dbReference type="NCBI Taxonomy" id="1080225"/>
    <lineage>
        <taxon>Bacteria</taxon>
        <taxon>Pseudomonadati</taxon>
        <taxon>Bacteroidota</taxon>
        <taxon>Flavobacteriia</taxon>
        <taxon>Flavobacteriales</taxon>
        <taxon>Flavobacteriaceae</taxon>
        <taxon>Flagellimonas</taxon>
    </lineage>
</organism>
<comment type="caution">
    <text evidence="10">The sequence shown here is derived from an EMBL/GenBank/DDBJ whole genome shotgun (WGS) entry which is preliminary data.</text>
</comment>
<dbReference type="EMBL" id="PVYX01000002">
    <property type="protein sequence ID" value="PRX54584.1"/>
    <property type="molecule type" value="Genomic_DNA"/>
</dbReference>
<gene>
    <name evidence="10" type="ORF">CLV81_2986</name>
</gene>
<keyword evidence="6 8" id="KW-1133">Transmembrane helix</keyword>
<keyword evidence="4" id="KW-1003">Cell membrane</keyword>
<evidence type="ECO:0000313" key="11">
    <source>
        <dbReference type="Proteomes" id="UP000237640"/>
    </source>
</evidence>
<dbReference type="Pfam" id="PF12698">
    <property type="entry name" value="ABC2_membrane_3"/>
    <property type="match status" value="1"/>
</dbReference>
<name>A0A2T0MAQ3_9FLAO</name>
<dbReference type="GO" id="GO:0140359">
    <property type="term" value="F:ABC-type transporter activity"/>
    <property type="evidence" value="ECO:0007669"/>
    <property type="project" value="InterPro"/>
</dbReference>
<keyword evidence="7 8" id="KW-0472">Membrane</keyword>
<dbReference type="OrthoDB" id="9808686at2"/>
<evidence type="ECO:0000256" key="7">
    <source>
        <dbReference type="ARBA" id="ARBA00023136"/>
    </source>
</evidence>
<comment type="similarity">
    <text evidence="2">Belongs to the ABC-2 integral membrane protein family.</text>
</comment>
<evidence type="ECO:0000259" key="9">
    <source>
        <dbReference type="PROSITE" id="PS51012"/>
    </source>
</evidence>
<feature type="transmembrane region" description="Helical" evidence="8">
    <location>
        <begin position="294"/>
        <end position="316"/>
    </location>
</feature>
<dbReference type="Proteomes" id="UP000237640">
    <property type="component" value="Unassembled WGS sequence"/>
</dbReference>
<comment type="subcellular location">
    <subcellularLocation>
        <location evidence="1">Cell membrane</location>
        <topology evidence="1">Multi-pass membrane protein</topology>
    </subcellularLocation>
</comment>
<evidence type="ECO:0000256" key="4">
    <source>
        <dbReference type="ARBA" id="ARBA00022475"/>
    </source>
</evidence>
<dbReference type="GO" id="GO:0005886">
    <property type="term" value="C:plasma membrane"/>
    <property type="evidence" value="ECO:0007669"/>
    <property type="project" value="UniProtKB-SubCell"/>
</dbReference>
<dbReference type="PROSITE" id="PS51012">
    <property type="entry name" value="ABC_TM2"/>
    <property type="match status" value="1"/>
</dbReference>
<dbReference type="Gene3D" id="3.40.1710.10">
    <property type="entry name" value="abc type-2 transporter like domain"/>
    <property type="match status" value="1"/>
</dbReference>
<dbReference type="RefSeq" id="WP_106145856.1">
    <property type="nucleotide sequence ID" value="NZ_PVYX01000002.1"/>
</dbReference>
<feature type="transmembrane region" description="Helical" evidence="8">
    <location>
        <begin position="337"/>
        <end position="361"/>
    </location>
</feature>
<accession>A0A2T0MAQ3</accession>
<evidence type="ECO:0000256" key="6">
    <source>
        <dbReference type="ARBA" id="ARBA00022989"/>
    </source>
</evidence>
<dbReference type="InterPro" id="IPR051449">
    <property type="entry name" value="ABC-2_transporter_component"/>
</dbReference>
<dbReference type="InterPro" id="IPR047817">
    <property type="entry name" value="ABC2_TM_bact-type"/>
</dbReference>
<sequence length="369" mass="41416">MVKVFWAFVKKEFYHILRDKRTLLILFGMPLAQVLIFGYAVTNEFRDAEIDVLDYAKDETSEQYINHLQSSGNFRVRRILASQNEVEEGMKGGKTKLVVSIPENFSEDFYAGNPIKIQVVTDGSDPNNANTLVQYLTEMTQSFQRLKRNEVPNPYSIQVASRMMYNPQLASAYNFVPGTIALILLIICAMLTSLTIAKEKEIGTMEILLVSPLSPLLIILGKVAPYALLSFVNAVIVILIGFFVFEVPVLGNTLLLLGMCFLYVLTALSLGIFISTTVKTQQEAMMKSLMGLMMPSMLLSGFIFPLASMPVILEYIGKIIPATYFIRILKGVMLRGVGLNFILFEVGVLLVMTLGFLLLSWRNFKIRLE</sequence>
<protein>
    <submittedName>
        <fullName evidence="10">ABC-2 type transport system permease protein</fullName>
    </submittedName>
</protein>
<evidence type="ECO:0000313" key="10">
    <source>
        <dbReference type="EMBL" id="PRX54584.1"/>
    </source>
</evidence>
<evidence type="ECO:0000256" key="5">
    <source>
        <dbReference type="ARBA" id="ARBA00022692"/>
    </source>
</evidence>
<dbReference type="PANTHER" id="PTHR30294:SF29">
    <property type="entry name" value="MULTIDRUG ABC TRANSPORTER PERMEASE YBHS-RELATED"/>
    <property type="match status" value="1"/>
</dbReference>
<reference evidence="10 11" key="1">
    <citation type="submission" date="2018-03" db="EMBL/GenBank/DDBJ databases">
        <title>Genomic Encyclopedia of Archaeal and Bacterial Type Strains, Phase II (KMG-II): from individual species to whole genera.</title>
        <authorList>
            <person name="Goeker M."/>
        </authorList>
    </citation>
    <scope>NUCLEOTIDE SEQUENCE [LARGE SCALE GENOMIC DNA]</scope>
    <source>
        <strain evidence="10 11">DSM 25027</strain>
    </source>
</reference>
<keyword evidence="5 8" id="KW-0812">Transmembrane</keyword>
<dbReference type="PANTHER" id="PTHR30294">
    <property type="entry name" value="MEMBRANE COMPONENT OF ABC TRANSPORTER YHHJ-RELATED"/>
    <property type="match status" value="1"/>
</dbReference>